<keyword evidence="2" id="KW-1185">Reference proteome</keyword>
<reference evidence="1 2" key="1">
    <citation type="submission" date="2015-04" db="EMBL/GenBank/DDBJ databases">
        <title>Complete genome sequence of Schizopora paradoxa KUC8140, a cosmopolitan wood degrader in East Asia.</title>
        <authorList>
            <consortium name="DOE Joint Genome Institute"/>
            <person name="Min B."/>
            <person name="Park H."/>
            <person name="Jang Y."/>
            <person name="Kim J.-J."/>
            <person name="Kim K.H."/>
            <person name="Pangilinan J."/>
            <person name="Lipzen A."/>
            <person name="Riley R."/>
            <person name="Grigoriev I.V."/>
            <person name="Spatafora J.W."/>
            <person name="Choi I.-G."/>
        </authorList>
    </citation>
    <scope>NUCLEOTIDE SEQUENCE [LARGE SCALE GENOMIC DNA]</scope>
    <source>
        <strain evidence="1 2">KUC8140</strain>
    </source>
</reference>
<evidence type="ECO:0000313" key="2">
    <source>
        <dbReference type="Proteomes" id="UP000053477"/>
    </source>
</evidence>
<organism evidence="1 2">
    <name type="scientific">Schizopora paradoxa</name>
    <dbReference type="NCBI Taxonomy" id="27342"/>
    <lineage>
        <taxon>Eukaryota</taxon>
        <taxon>Fungi</taxon>
        <taxon>Dikarya</taxon>
        <taxon>Basidiomycota</taxon>
        <taxon>Agaricomycotina</taxon>
        <taxon>Agaricomycetes</taxon>
        <taxon>Hymenochaetales</taxon>
        <taxon>Schizoporaceae</taxon>
        <taxon>Schizopora</taxon>
    </lineage>
</organism>
<dbReference type="STRING" id="27342.A0A0H2SRI6"/>
<dbReference type="InParanoid" id="A0A0H2SRI6"/>
<sequence length="146" mass="15249">MVDAQADPGIPPEDIVLQVFAPGGPDLWWVANSSYNEIVWDCGTSQVPSFSIVLQNDDESVLAGQLTLFANVSSSVCSITLPSTLANLPVAPDYTILLTGRLDGDAFLIGVRSDPFEVKPAGQPLPTQALSSALISATSTATISSD</sequence>
<protein>
    <submittedName>
        <fullName evidence="1">Uncharacterized protein</fullName>
    </submittedName>
</protein>
<dbReference type="Proteomes" id="UP000053477">
    <property type="component" value="Unassembled WGS sequence"/>
</dbReference>
<gene>
    <name evidence="1" type="ORF">SCHPADRAFT_817838</name>
</gene>
<proteinExistence type="predicted"/>
<accession>A0A0H2SRI6</accession>
<dbReference type="OrthoDB" id="2576580at2759"/>
<dbReference type="AlphaFoldDB" id="A0A0H2SRI6"/>
<dbReference type="EMBL" id="KQ085885">
    <property type="protein sequence ID" value="KLO19691.1"/>
    <property type="molecule type" value="Genomic_DNA"/>
</dbReference>
<name>A0A0H2SRI6_9AGAM</name>
<evidence type="ECO:0000313" key="1">
    <source>
        <dbReference type="EMBL" id="KLO19691.1"/>
    </source>
</evidence>